<dbReference type="AlphaFoldDB" id="A0A1F8DSA5"/>
<dbReference type="PANTHER" id="PTHR11986">
    <property type="entry name" value="AMINOTRANSFERASE CLASS III"/>
    <property type="match status" value="1"/>
</dbReference>
<evidence type="ECO:0000313" key="5">
    <source>
        <dbReference type="Proteomes" id="UP000178946"/>
    </source>
</evidence>
<dbReference type="CDD" id="cd00610">
    <property type="entry name" value="OAT_like"/>
    <property type="match status" value="1"/>
</dbReference>
<dbReference type="InterPro" id="IPR015421">
    <property type="entry name" value="PyrdxlP-dep_Trfase_major"/>
</dbReference>
<dbReference type="Proteomes" id="UP000178946">
    <property type="component" value="Unassembled WGS sequence"/>
</dbReference>
<accession>A0A1F8DSA5</accession>
<name>A0A1F8DSA5_9BACT</name>
<dbReference type="PIRSF" id="PIRSF000521">
    <property type="entry name" value="Transaminase_4ab_Lys_Orn"/>
    <property type="match status" value="1"/>
</dbReference>
<dbReference type="Gene3D" id="3.40.640.10">
    <property type="entry name" value="Type I PLP-dependent aspartate aminotransferase-like (Major domain)"/>
    <property type="match status" value="1"/>
</dbReference>
<dbReference type="InterPro" id="IPR049704">
    <property type="entry name" value="Aminotrans_3_PPA_site"/>
</dbReference>
<evidence type="ECO:0000256" key="2">
    <source>
        <dbReference type="ARBA" id="ARBA00022898"/>
    </source>
</evidence>
<dbReference type="Gene3D" id="3.90.1150.10">
    <property type="entry name" value="Aspartate Aminotransferase, domain 1"/>
    <property type="match status" value="1"/>
</dbReference>
<reference evidence="4 5" key="1">
    <citation type="journal article" date="2016" name="Nat. Commun.">
        <title>Thousands of microbial genomes shed light on interconnected biogeochemical processes in an aquifer system.</title>
        <authorList>
            <person name="Anantharaman K."/>
            <person name="Brown C.T."/>
            <person name="Hug L.A."/>
            <person name="Sharon I."/>
            <person name="Castelle C.J."/>
            <person name="Probst A.J."/>
            <person name="Thomas B.C."/>
            <person name="Singh A."/>
            <person name="Wilkins M.J."/>
            <person name="Karaoz U."/>
            <person name="Brodie E.L."/>
            <person name="Williams K.H."/>
            <person name="Hubbard S.S."/>
            <person name="Banfield J.F."/>
        </authorList>
    </citation>
    <scope>NUCLEOTIDE SEQUENCE [LARGE SCALE GENOMIC DNA]</scope>
</reference>
<comment type="caution">
    <text evidence="4">The sequence shown here is derived from an EMBL/GenBank/DDBJ whole genome shotgun (WGS) entry which is preliminary data.</text>
</comment>
<comment type="similarity">
    <text evidence="3">Belongs to the class-III pyridoxal-phosphate-dependent aminotransferase family.</text>
</comment>
<evidence type="ECO:0000256" key="1">
    <source>
        <dbReference type="ARBA" id="ARBA00001933"/>
    </source>
</evidence>
<comment type="cofactor">
    <cofactor evidence="1">
        <name>pyridoxal 5'-phosphate</name>
        <dbReference type="ChEBI" id="CHEBI:597326"/>
    </cofactor>
</comment>
<dbReference type="Pfam" id="PF00202">
    <property type="entry name" value="Aminotran_3"/>
    <property type="match status" value="1"/>
</dbReference>
<gene>
    <name evidence="4" type="ORF">A3A20_00010</name>
</gene>
<dbReference type="InterPro" id="IPR050103">
    <property type="entry name" value="Class-III_PLP-dep_AT"/>
</dbReference>
<organism evidence="4 5">
    <name type="scientific">Candidatus Wolfebacteria bacterium RIFCSPLOWO2_01_FULL_45_19</name>
    <dbReference type="NCBI Taxonomy" id="1802557"/>
    <lineage>
        <taxon>Bacteria</taxon>
        <taxon>Candidatus Wolfeibacteriota</taxon>
    </lineage>
</organism>
<evidence type="ECO:0000313" key="4">
    <source>
        <dbReference type="EMBL" id="OGM90859.1"/>
    </source>
</evidence>
<dbReference type="EMBL" id="MGIR01000006">
    <property type="protein sequence ID" value="OGM90859.1"/>
    <property type="molecule type" value="Genomic_DNA"/>
</dbReference>
<evidence type="ECO:0000256" key="3">
    <source>
        <dbReference type="RuleBase" id="RU003560"/>
    </source>
</evidence>
<dbReference type="GO" id="GO:0030170">
    <property type="term" value="F:pyridoxal phosphate binding"/>
    <property type="evidence" value="ECO:0007669"/>
    <property type="project" value="InterPro"/>
</dbReference>
<dbReference type="FunFam" id="3.40.640.10:FF:000004">
    <property type="entry name" value="Acetylornithine aminotransferase"/>
    <property type="match status" value="1"/>
</dbReference>
<keyword evidence="2 3" id="KW-0663">Pyridoxal phosphate</keyword>
<dbReference type="GO" id="GO:0008483">
    <property type="term" value="F:transaminase activity"/>
    <property type="evidence" value="ECO:0007669"/>
    <property type="project" value="InterPro"/>
</dbReference>
<dbReference type="InterPro" id="IPR015424">
    <property type="entry name" value="PyrdxlP-dep_Trfase"/>
</dbReference>
<evidence type="ECO:0008006" key="6">
    <source>
        <dbReference type="Google" id="ProtNLM"/>
    </source>
</evidence>
<dbReference type="InterPro" id="IPR005814">
    <property type="entry name" value="Aminotrans_3"/>
</dbReference>
<protein>
    <recommendedName>
        <fullName evidence="6">Acetylornithine aminotransferase</fullName>
    </recommendedName>
</protein>
<dbReference type="SUPFAM" id="SSF53383">
    <property type="entry name" value="PLP-dependent transferases"/>
    <property type="match status" value="1"/>
</dbReference>
<dbReference type="GO" id="GO:0042802">
    <property type="term" value="F:identical protein binding"/>
    <property type="evidence" value="ECO:0007669"/>
    <property type="project" value="TreeGrafter"/>
</dbReference>
<sequence>MNQERLCELAKKYSVTSTQDFSFEIAGANGPFVRDSSGKRYYDFHSMVGTANFGHNHPQIRKAVRCFVREYGVFHIAGNDYPHKWMVELMQKLRYVTPINFGKKVFLSNSGTEAVEAALKVVMDYHFRNDPKRTIVLVFRGAFHGRTLGALALNASKEVHRRGFFQSGPPLKIIHLSFPDINTDADPLAELKDVPLEKVAAIVFEIVQGEGGINTADPERMAALLNFLRSVGVLIVPDEIQTGMYRTGTLFACEQYGIEPDIICLGKSLGGGLPIGATVIEEGLDFQERGRHSNTFGGNPLICVAASQAIEVALNLNKTKLERNIRVLSEFAPEGLGMMRRKRFESVEARNAYMAKALEKGVLLIGSGEKNVRFMPPVNIENSLLSEAIDILRTCD</sequence>
<dbReference type="STRING" id="1802557.A3A20_00010"/>
<proteinExistence type="inferred from homology"/>
<dbReference type="PROSITE" id="PS00600">
    <property type="entry name" value="AA_TRANSFER_CLASS_3"/>
    <property type="match status" value="1"/>
</dbReference>
<dbReference type="InterPro" id="IPR015422">
    <property type="entry name" value="PyrdxlP-dep_Trfase_small"/>
</dbReference>